<feature type="region of interest" description="Disordered" evidence="4">
    <location>
        <begin position="262"/>
        <end position="322"/>
    </location>
</feature>
<dbReference type="Proteomes" id="UP000242875">
    <property type="component" value="Unassembled WGS sequence"/>
</dbReference>
<evidence type="ECO:0000313" key="5">
    <source>
        <dbReference type="EMBL" id="OZJ02416.1"/>
    </source>
</evidence>
<dbReference type="AlphaFoldDB" id="A0A261XVL9"/>
<sequence length="691" mass="75513">MGTVSQDCTDFGTVGELPATRSLHLHYEQLFHLISTIPDTTLRDTVLMRAELCAVTSRNRDQTINDIISAQADKIVHLETHYEKAVRELAFFRRKFQNAMKSKSMVTTATSANRQDEEIARPMSPEPGLDISRRRIRGSYEEQRDPGSLFRDTQFLPQSAQQSSSLSYQKSEMSAVNPLKQTLPTAELNARRTVGPSTRRVLEKRSSPTLTQLPPNIVTNQSISRPVRQYSQGDRHHNDGSIDGHESDSPLDDVLDFFMGGDVPSNRSSTSIATHSTRKRHSVLDTERPFRSGNANVSPQSPTMRTPSLRYHHSSQSSISTILTPPLSRLQLNTSVEEDIDQAGQSSESPMTGGAKGPFRLPSAPFSSLSLPEVLQRNSQLPIIGGGDRFWSSVGRMSNDEAAFAKVVSNYFRRGGNPNVAQPKSNNPAIPFGHTLIHAAVSFRYHKLLHLILTAGGNPNAASLAVKEDSCVTPLYLAARNADIDVIRLLMSWGGDLFTATGGSKKSKSILVAAVEAGDRNTLIWLLEHGAGDLLALPDIEGMTPLHHVCQLNHPNLIQTLVETSTGKRLLTTTTLAEETPLHIAARYGHLNCVKILVEAYDVEINIARSKKGGTSVDAGKRGGSDSCKKVVEYLKSRGGLSYKNLTKAEKSPTGTLGDVVNEFRQSSLSLGSWNGSTSGLFSSLTSRRDV</sequence>
<feature type="compositionally biased region" description="Low complexity" evidence="4">
    <location>
        <begin position="158"/>
        <end position="174"/>
    </location>
</feature>
<dbReference type="Pfam" id="PF12796">
    <property type="entry name" value="Ank_2"/>
    <property type="match status" value="1"/>
</dbReference>
<dbReference type="SUPFAM" id="SSF48403">
    <property type="entry name" value="Ankyrin repeat"/>
    <property type="match status" value="1"/>
</dbReference>
<evidence type="ECO:0000256" key="1">
    <source>
        <dbReference type="ARBA" id="ARBA00022737"/>
    </source>
</evidence>
<dbReference type="EMBL" id="MVBO01000154">
    <property type="protein sequence ID" value="OZJ02416.1"/>
    <property type="molecule type" value="Genomic_DNA"/>
</dbReference>
<evidence type="ECO:0000313" key="6">
    <source>
        <dbReference type="Proteomes" id="UP000242875"/>
    </source>
</evidence>
<keyword evidence="2 3" id="KW-0040">ANK repeat</keyword>
<dbReference type="PANTHER" id="PTHR24198">
    <property type="entry name" value="ANKYRIN REPEAT AND PROTEIN KINASE DOMAIN-CONTAINING PROTEIN"/>
    <property type="match status" value="1"/>
</dbReference>
<feature type="repeat" description="ANK" evidence="3">
    <location>
        <begin position="470"/>
        <end position="502"/>
    </location>
</feature>
<gene>
    <name evidence="5" type="ORF">BZG36_04761</name>
</gene>
<comment type="caution">
    <text evidence="5">The sequence shown here is derived from an EMBL/GenBank/DDBJ whole genome shotgun (WGS) entry which is preliminary data.</text>
</comment>
<evidence type="ECO:0000256" key="3">
    <source>
        <dbReference type="PROSITE-ProRule" id="PRU00023"/>
    </source>
</evidence>
<dbReference type="InterPro" id="IPR002110">
    <property type="entry name" value="Ankyrin_rpt"/>
</dbReference>
<dbReference type="PROSITE" id="PS50088">
    <property type="entry name" value="ANK_REPEAT"/>
    <property type="match status" value="2"/>
</dbReference>
<feature type="repeat" description="ANK" evidence="3">
    <location>
        <begin position="577"/>
        <end position="599"/>
    </location>
</feature>
<protein>
    <submittedName>
        <fullName evidence="5">Uncharacterized protein</fullName>
    </submittedName>
</protein>
<dbReference type="Gene3D" id="1.25.40.20">
    <property type="entry name" value="Ankyrin repeat-containing domain"/>
    <property type="match status" value="2"/>
</dbReference>
<dbReference type="InterPro" id="IPR036770">
    <property type="entry name" value="Ankyrin_rpt-contain_sf"/>
</dbReference>
<feature type="region of interest" description="Disordered" evidence="4">
    <location>
        <begin position="106"/>
        <end position="250"/>
    </location>
</feature>
<organism evidence="5 6">
    <name type="scientific">Bifiguratus adelaidae</name>
    <dbReference type="NCBI Taxonomy" id="1938954"/>
    <lineage>
        <taxon>Eukaryota</taxon>
        <taxon>Fungi</taxon>
        <taxon>Fungi incertae sedis</taxon>
        <taxon>Mucoromycota</taxon>
        <taxon>Mucoromycotina</taxon>
        <taxon>Endogonomycetes</taxon>
        <taxon>Endogonales</taxon>
        <taxon>Endogonales incertae sedis</taxon>
        <taxon>Bifiguratus</taxon>
    </lineage>
</organism>
<reference evidence="5 6" key="1">
    <citation type="journal article" date="2017" name="Mycologia">
        <title>Bifiguratus adelaidae, gen. et sp. nov., a new member of Mucoromycotina in endophytic and soil-dwelling habitats.</title>
        <authorList>
            <person name="Torres-Cruz T.J."/>
            <person name="Billingsley Tobias T.L."/>
            <person name="Almatruk M."/>
            <person name="Hesse C."/>
            <person name="Kuske C.R."/>
            <person name="Desiro A."/>
            <person name="Benucci G.M."/>
            <person name="Bonito G."/>
            <person name="Stajich J.E."/>
            <person name="Dunlap C."/>
            <person name="Arnold A.E."/>
            <person name="Porras-Alfaro A."/>
        </authorList>
    </citation>
    <scope>NUCLEOTIDE SEQUENCE [LARGE SCALE GENOMIC DNA]</scope>
    <source>
        <strain evidence="5 6">AZ0501</strain>
    </source>
</reference>
<proteinExistence type="predicted"/>
<feature type="compositionally biased region" description="Basic and acidic residues" evidence="4">
    <location>
        <begin position="233"/>
        <end position="248"/>
    </location>
</feature>
<accession>A0A261XVL9</accession>
<dbReference type="PROSITE" id="PS50297">
    <property type="entry name" value="ANK_REP_REGION"/>
    <property type="match status" value="2"/>
</dbReference>
<dbReference type="SMART" id="SM00248">
    <property type="entry name" value="ANK"/>
    <property type="match status" value="5"/>
</dbReference>
<evidence type="ECO:0000256" key="4">
    <source>
        <dbReference type="SAM" id="MobiDB-lite"/>
    </source>
</evidence>
<feature type="compositionally biased region" description="Polar residues" evidence="4">
    <location>
        <begin position="207"/>
        <end position="232"/>
    </location>
</feature>
<keyword evidence="1" id="KW-0677">Repeat</keyword>
<evidence type="ECO:0000256" key="2">
    <source>
        <dbReference type="ARBA" id="ARBA00023043"/>
    </source>
</evidence>
<feature type="compositionally biased region" description="Polar residues" evidence="4">
    <location>
        <begin position="293"/>
        <end position="306"/>
    </location>
</feature>
<name>A0A261XVL9_9FUNG</name>
<dbReference type="OrthoDB" id="539213at2759"/>
<dbReference type="PANTHER" id="PTHR24198:SF165">
    <property type="entry name" value="ANKYRIN REPEAT-CONTAINING PROTEIN-RELATED"/>
    <property type="match status" value="1"/>
</dbReference>
<keyword evidence="6" id="KW-1185">Reference proteome</keyword>
<feature type="compositionally biased region" description="Polar residues" evidence="4">
    <location>
        <begin position="265"/>
        <end position="275"/>
    </location>
</feature>